<dbReference type="GO" id="GO:0004803">
    <property type="term" value="F:transposase activity"/>
    <property type="evidence" value="ECO:0007669"/>
    <property type="project" value="InterPro"/>
</dbReference>
<gene>
    <name evidence="2" type="ORF">FRUB_03331</name>
</gene>
<dbReference type="EMBL" id="NIDE01000004">
    <property type="protein sequence ID" value="OWK43732.1"/>
    <property type="molecule type" value="Genomic_DNA"/>
</dbReference>
<sequence length="110" mass="13158">MWSLTAVKWPRAVFADRKDHNHAFEGWLSGHRPGATIFQPLRVRWVVERTFAWIGRCRRNREDYERTDSSSEAMAQVSSIRLVLRRLNNCAYRRPTNDAPEYLNYECRRM</sequence>
<name>A0A225DQR1_9BACT</name>
<dbReference type="PANTHER" id="PTHR30007">
    <property type="entry name" value="PHP DOMAIN PROTEIN"/>
    <property type="match status" value="1"/>
</dbReference>
<dbReference type="OrthoDB" id="120306at2"/>
<dbReference type="RefSeq" id="WP_161967410.1">
    <property type="nucleotide sequence ID" value="NZ_NIDE01000004.1"/>
</dbReference>
<accession>A0A225DQR1</accession>
<proteinExistence type="predicted"/>
<organism evidence="2 3">
    <name type="scientific">Fimbriiglobus ruber</name>
    <dbReference type="NCBI Taxonomy" id="1908690"/>
    <lineage>
        <taxon>Bacteria</taxon>
        <taxon>Pseudomonadati</taxon>
        <taxon>Planctomycetota</taxon>
        <taxon>Planctomycetia</taxon>
        <taxon>Gemmatales</taxon>
        <taxon>Gemmataceae</taxon>
        <taxon>Fimbriiglobus</taxon>
    </lineage>
</organism>
<dbReference type="GO" id="GO:0006313">
    <property type="term" value="P:DNA transposition"/>
    <property type="evidence" value="ECO:0007669"/>
    <property type="project" value="InterPro"/>
</dbReference>
<comment type="caution">
    <text evidence="2">The sequence shown here is derived from an EMBL/GenBank/DDBJ whole genome shotgun (WGS) entry which is preliminary data.</text>
</comment>
<keyword evidence="3" id="KW-1185">Reference proteome</keyword>
<dbReference type="AlphaFoldDB" id="A0A225DQR1"/>
<evidence type="ECO:0000313" key="2">
    <source>
        <dbReference type="EMBL" id="OWK43732.1"/>
    </source>
</evidence>
<evidence type="ECO:0000259" key="1">
    <source>
        <dbReference type="Pfam" id="PF01609"/>
    </source>
</evidence>
<dbReference type="GO" id="GO:0003677">
    <property type="term" value="F:DNA binding"/>
    <property type="evidence" value="ECO:0007669"/>
    <property type="project" value="InterPro"/>
</dbReference>
<dbReference type="PANTHER" id="PTHR30007:SF0">
    <property type="entry name" value="TRANSPOSASE"/>
    <property type="match status" value="1"/>
</dbReference>
<feature type="domain" description="Transposase IS4-like" evidence="1">
    <location>
        <begin position="41"/>
        <end position="75"/>
    </location>
</feature>
<dbReference type="Pfam" id="PF01609">
    <property type="entry name" value="DDE_Tnp_1"/>
    <property type="match status" value="1"/>
</dbReference>
<evidence type="ECO:0000313" key="3">
    <source>
        <dbReference type="Proteomes" id="UP000214646"/>
    </source>
</evidence>
<dbReference type="Proteomes" id="UP000214646">
    <property type="component" value="Unassembled WGS sequence"/>
</dbReference>
<reference evidence="3" key="1">
    <citation type="submission" date="2017-06" db="EMBL/GenBank/DDBJ databases">
        <title>Genome analysis of Fimbriiglobus ruber SP5, the first member of the order Planctomycetales with confirmed chitinolytic capability.</title>
        <authorList>
            <person name="Ravin N.V."/>
            <person name="Rakitin A.L."/>
            <person name="Ivanova A.A."/>
            <person name="Beletsky A.V."/>
            <person name="Kulichevskaya I.S."/>
            <person name="Mardanov A.V."/>
            <person name="Dedysh S.N."/>
        </authorList>
    </citation>
    <scope>NUCLEOTIDE SEQUENCE [LARGE SCALE GENOMIC DNA]</scope>
    <source>
        <strain evidence="3">SP5</strain>
    </source>
</reference>
<dbReference type="InterPro" id="IPR002559">
    <property type="entry name" value="Transposase_11"/>
</dbReference>
<protein>
    <submittedName>
        <fullName evidence="2">Mobile element protein</fullName>
    </submittedName>
</protein>